<comment type="cofactor">
    <cofactor evidence="1">
        <name>Mg(2+)</name>
        <dbReference type="ChEBI" id="CHEBI:18420"/>
    </cofactor>
</comment>
<keyword evidence="5" id="KW-0808">Transferase</keyword>
<evidence type="ECO:0000256" key="2">
    <source>
        <dbReference type="ARBA" id="ARBA00010480"/>
    </source>
</evidence>
<keyword evidence="8" id="KW-0460">Magnesium</keyword>
<evidence type="ECO:0000256" key="10">
    <source>
        <dbReference type="ARBA" id="ARBA00032598"/>
    </source>
</evidence>
<comment type="similarity">
    <text evidence="2">Belongs to the glucose-1-phosphate thymidylyltransferase family.</text>
</comment>
<evidence type="ECO:0000313" key="13">
    <source>
        <dbReference type="EMBL" id="MFC5532012.1"/>
    </source>
</evidence>
<evidence type="ECO:0000256" key="9">
    <source>
        <dbReference type="ARBA" id="ARBA00032492"/>
    </source>
</evidence>
<evidence type="ECO:0000256" key="5">
    <source>
        <dbReference type="ARBA" id="ARBA00022679"/>
    </source>
</evidence>
<keyword evidence="7" id="KW-0479">Metal-binding</keyword>
<proteinExistence type="inferred from homology"/>
<evidence type="ECO:0000256" key="11">
    <source>
        <dbReference type="ARBA" id="ARBA00049336"/>
    </source>
</evidence>
<gene>
    <name evidence="13" type="ORF">ACFPQ4_21560</name>
</gene>
<evidence type="ECO:0000256" key="8">
    <source>
        <dbReference type="ARBA" id="ARBA00022842"/>
    </source>
</evidence>
<comment type="caution">
    <text evidence="13">The sequence shown here is derived from an EMBL/GenBank/DDBJ whole genome shotgun (WGS) entry which is preliminary data.</text>
</comment>
<evidence type="ECO:0000256" key="6">
    <source>
        <dbReference type="ARBA" id="ARBA00022695"/>
    </source>
</evidence>
<sequence>MKGLILGAGNGTRLHPFTRVTPKVLLLVANKPIVHYCIEKLVQLGIEEIGIVIQPAQKPLFMKRVGLGELWGVNIQYINQYIPKGIADAIKLAERFIENDAFLLLLGDNMLAESLESLRDSVLSGQHDAALLLGKVAKPQDYGIAEIEGDKIVGLEEKPSHPKTNLAVLGAYAFGPKLFEAVHAIAPSQRGEYEITDALKWLLRENASISYRMTEREHSDVGRPDRWLSTNRWMLEQFVHTSGRHERLIAAGCTIIGPVIIDDRAELDNCTIGPYVSIGPYVRLKNCTVKDSILLEGVGMMNKTIHHAIISPRHSYYLNRLEASQ</sequence>
<dbReference type="SUPFAM" id="SSF53448">
    <property type="entry name" value="Nucleotide-diphospho-sugar transferases"/>
    <property type="match status" value="1"/>
</dbReference>
<keyword evidence="14" id="KW-1185">Reference proteome</keyword>
<evidence type="ECO:0000256" key="4">
    <source>
        <dbReference type="ARBA" id="ARBA00017654"/>
    </source>
</evidence>
<dbReference type="InterPro" id="IPR005835">
    <property type="entry name" value="NTP_transferase_dom"/>
</dbReference>
<dbReference type="PANTHER" id="PTHR43532">
    <property type="entry name" value="GLUCOSE-1-PHOSPHATE THYMIDYLYLTRANSFERASE"/>
    <property type="match status" value="1"/>
</dbReference>
<evidence type="ECO:0000313" key="14">
    <source>
        <dbReference type="Proteomes" id="UP001596108"/>
    </source>
</evidence>
<protein>
    <recommendedName>
        <fullName evidence="4">Glucose-1-phosphate thymidylyltransferase</fullName>
        <ecNumber evidence="3">2.7.7.24</ecNumber>
    </recommendedName>
    <alternativeName>
        <fullName evidence="10">dTDP-glucose pyrophosphorylase</fullName>
    </alternativeName>
    <alternativeName>
        <fullName evidence="9">dTDP-glucose synthase</fullName>
    </alternativeName>
</protein>
<name>A0ABW0R6R7_9BACL</name>
<evidence type="ECO:0000259" key="12">
    <source>
        <dbReference type="Pfam" id="PF00483"/>
    </source>
</evidence>
<dbReference type="RefSeq" id="WP_378113985.1">
    <property type="nucleotide sequence ID" value="NZ_JBHSNC010000057.1"/>
</dbReference>
<dbReference type="EC" id="2.7.7.24" evidence="3"/>
<evidence type="ECO:0000256" key="1">
    <source>
        <dbReference type="ARBA" id="ARBA00001946"/>
    </source>
</evidence>
<reference evidence="14" key="1">
    <citation type="journal article" date="2019" name="Int. J. Syst. Evol. Microbiol.">
        <title>The Global Catalogue of Microorganisms (GCM) 10K type strain sequencing project: providing services to taxonomists for standard genome sequencing and annotation.</title>
        <authorList>
            <consortium name="The Broad Institute Genomics Platform"/>
            <consortium name="The Broad Institute Genome Sequencing Center for Infectious Disease"/>
            <person name="Wu L."/>
            <person name="Ma J."/>
        </authorList>
    </citation>
    <scope>NUCLEOTIDE SEQUENCE [LARGE SCALE GENOMIC DNA]</scope>
    <source>
        <strain evidence="14">CGMCC 1.18578</strain>
    </source>
</reference>
<accession>A0ABW0R6R7</accession>
<dbReference type="Gene3D" id="3.90.550.10">
    <property type="entry name" value="Spore Coat Polysaccharide Biosynthesis Protein SpsA, Chain A"/>
    <property type="match status" value="1"/>
</dbReference>
<dbReference type="Pfam" id="PF00483">
    <property type="entry name" value="NTP_transferase"/>
    <property type="match status" value="1"/>
</dbReference>
<evidence type="ECO:0000256" key="3">
    <source>
        <dbReference type="ARBA" id="ARBA00012461"/>
    </source>
</evidence>
<dbReference type="Proteomes" id="UP001596108">
    <property type="component" value="Unassembled WGS sequence"/>
</dbReference>
<dbReference type="PANTHER" id="PTHR43532:SF1">
    <property type="entry name" value="GLUCOSE-1-PHOSPHATE THYMIDYLYLTRANSFERASE 1"/>
    <property type="match status" value="1"/>
</dbReference>
<comment type="catalytic activity">
    <reaction evidence="11">
        <text>dTTP + alpha-D-glucose 1-phosphate + H(+) = dTDP-alpha-D-glucose + diphosphate</text>
        <dbReference type="Rhea" id="RHEA:15225"/>
        <dbReference type="ChEBI" id="CHEBI:15378"/>
        <dbReference type="ChEBI" id="CHEBI:33019"/>
        <dbReference type="ChEBI" id="CHEBI:37568"/>
        <dbReference type="ChEBI" id="CHEBI:57477"/>
        <dbReference type="ChEBI" id="CHEBI:58601"/>
        <dbReference type="EC" id="2.7.7.24"/>
    </reaction>
</comment>
<dbReference type="InterPro" id="IPR029044">
    <property type="entry name" value="Nucleotide-diphossugar_trans"/>
</dbReference>
<dbReference type="InterPro" id="IPR005907">
    <property type="entry name" value="G1P_thy_trans_s"/>
</dbReference>
<feature type="domain" description="Nucleotidyl transferase" evidence="12">
    <location>
        <begin position="2"/>
        <end position="232"/>
    </location>
</feature>
<dbReference type="EMBL" id="JBHSNC010000057">
    <property type="protein sequence ID" value="MFC5532012.1"/>
    <property type="molecule type" value="Genomic_DNA"/>
</dbReference>
<evidence type="ECO:0000256" key="7">
    <source>
        <dbReference type="ARBA" id="ARBA00022723"/>
    </source>
</evidence>
<keyword evidence="6" id="KW-0548">Nucleotidyltransferase</keyword>
<organism evidence="13 14">
    <name type="scientific">Cohnella yongneupensis</name>
    <dbReference type="NCBI Taxonomy" id="425006"/>
    <lineage>
        <taxon>Bacteria</taxon>
        <taxon>Bacillati</taxon>
        <taxon>Bacillota</taxon>
        <taxon>Bacilli</taxon>
        <taxon>Bacillales</taxon>
        <taxon>Paenibacillaceae</taxon>
        <taxon>Cohnella</taxon>
    </lineage>
</organism>